<dbReference type="GeneID" id="61421879"/>
<evidence type="ECO:0000313" key="1">
    <source>
        <dbReference type="EMBL" id="MDT2732516.1"/>
    </source>
</evidence>
<organism evidence="1 2">
    <name type="scientific">Streptococcus parauberis</name>
    <dbReference type="NCBI Taxonomy" id="1348"/>
    <lineage>
        <taxon>Bacteria</taxon>
        <taxon>Bacillati</taxon>
        <taxon>Bacillota</taxon>
        <taxon>Bacilli</taxon>
        <taxon>Lactobacillales</taxon>
        <taxon>Streptococcaceae</taxon>
        <taxon>Streptococcus</taxon>
    </lineage>
</organism>
<evidence type="ECO:0000313" key="2">
    <source>
        <dbReference type="Proteomes" id="UP001180515"/>
    </source>
</evidence>
<proteinExistence type="predicted"/>
<dbReference type="RefSeq" id="WP_003104080.1">
    <property type="nucleotide sequence ID" value="NZ_CP025420.1"/>
</dbReference>
<dbReference type="Proteomes" id="UP001180515">
    <property type="component" value="Unassembled WGS sequence"/>
</dbReference>
<protein>
    <submittedName>
        <fullName evidence="1">Uncharacterized protein</fullName>
    </submittedName>
</protein>
<name>A0AAE4HW98_9STRE</name>
<reference evidence="1" key="1">
    <citation type="submission" date="2023-03" db="EMBL/GenBank/DDBJ databases">
        <authorList>
            <person name="Shen W."/>
            <person name="Cai J."/>
        </authorList>
    </citation>
    <scope>NUCLEOTIDE SEQUENCE</scope>
    <source>
        <strain evidence="1">P82-2</strain>
    </source>
</reference>
<dbReference type="AlphaFoldDB" id="A0AAE4HW98"/>
<accession>A0AAE4HW98</accession>
<dbReference type="EMBL" id="JARQAG010000020">
    <property type="protein sequence ID" value="MDT2732516.1"/>
    <property type="molecule type" value="Genomic_DNA"/>
</dbReference>
<gene>
    <name evidence="1" type="ORF">P7G31_09840</name>
</gene>
<comment type="caution">
    <text evidence="1">The sequence shown here is derived from an EMBL/GenBank/DDBJ whole genome shotgun (WGS) entry which is preliminary data.</text>
</comment>
<sequence length="53" mass="6205">MMKIENLILGKIGCLNTVNQRLADISSNQFELLIKTRATKKELFKFYYDIKPL</sequence>